<keyword evidence="3 6" id="KW-0689">Ribosomal protein</keyword>
<evidence type="ECO:0000256" key="2">
    <source>
        <dbReference type="ARBA" id="ARBA00009864"/>
    </source>
</evidence>
<dbReference type="PANTHER" id="PTHR37799:SF1">
    <property type="entry name" value="SMALL RIBOSOMAL SUBUNIT PROTEIN MS23"/>
    <property type="match status" value="1"/>
</dbReference>
<keyword evidence="5 6" id="KW-0687">Ribonucleoprotein</keyword>
<dbReference type="EMBL" id="CP059267">
    <property type="protein sequence ID" value="QLQ77977.1"/>
    <property type="molecule type" value="Genomic_DNA"/>
</dbReference>
<evidence type="ECO:0000256" key="4">
    <source>
        <dbReference type="ARBA" id="ARBA00023128"/>
    </source>
</evidence>
<evidence type="ECO:0000313" key="8">
    <source>
        <dbReference type="EMBL" id="QLQ77977.1"/>
    </source>
</evidence>
<organism evidence="8 9">
    <name type="scientific">Torulaspora globosa</name>
    <dbReference type="NCBI Taxonomy" id="48254"/>
    <lineage>
        <taxon>Eukaryota</taxon>
        <taxon>Fungi</taxon>
        <taxon>Dikarya</taxon>
        <taxon>Ascomycota</taxon>
        <taxon>Saccharomycotina</taxon>
        <taxon>Saccharomycetes</taxon>
        <taxon>Saccharomycetales</taxon>
        <taxon>Saccharomycetaceae</taxon>
        <taxon>Torulaspora</taxon>
    </lineage>
</organism>
<evidence type="ECO:0000256" key="3">
    <source>
        <dbReference type="ARBA" id="ARBA00022980"/>
    </source>
</evidence>
<evidence type="ECO:0000256" key="7">
    <source>
        <dbReference type="SAM" id="MobiDB-lite"/>
    </source>
</evidence>
<accession>A0A7H9HMJ7</accession>
<protein>
    <recommendedName>
        <fullName evidence="6">37S ribosomal protein S25, mitochondrial</fullName>
    </recommendedName>
</protein>
<dbReference type="InterPro" id="IPR016939">
    <property type="entry name" value="Ribosomal_mS23_fun"/>
</dbReference>
<evidence type="ECO:0000256" key="5">
    <source>
        <dbReference type="ARBA" id="ARBA00023274"/>
    </source>
</evidence>
<proteinExistence type="inferred from homology"/>
<keyword evidence="9" id="KW-1185">Reference proteome</keyword>
<comment type="subcellular location">
    <subcellularLocation>
        <location evidence="1 6">Mitochondrion</location>
    </subcellularLocation>
</comment>
<sequence length="261" mass="30342">MKIQANAVNVLERTSAYLRSGLLKNTPAWYDVVASVPPKTRFAREPRVLNPSNMKKLTELREKMGELNRKGLYKTRASSLDRKINTSKLYRAPKLHFFEDQLREVFYQQHPWEFSRPKMLVENEAEEEYDWSHLQQLGKPLDGESVVQRTLYLLKESTGKSVVEAYDQARFEFYRLRMQQEIEQQVAQEECEMFGSVYGISAIDFGVEQEQKVIDVWKQKALEETDLLAARRANPSETWAAAEEEEGSKGPEDQNTEEIVL</sequence>
<dbReference type="OrthoDB" id="5542239at2759"/>
<dbReference type="GO" id="GO:0003735">
    <property type="term" value="F:structural constituent of ribosome"/>
    <property type="evidence" value="ECO:0007669"/>
    <property type="project" value="UniProtKB-UniRule"/>
</dbReference>
<dbReference type="GO" id="GO:0005763">
    <property type="term" value="C:mitochondrial small ribosomal subunit"/>
    <property type="evidence" value="ECO:0007669"/>
    <property type="project" value="UniProtKB-UniRule"/>
</dbReference>
<dbReference type="CDD" id="cd23701">
    <property type="entry name" value="At1g26750"/>
    <property type="match status" value="1"/>
</dbReference>
<dbReference type="PANTHER" id="PTHR37799">
    <property type="entry name" value="37S RIBOSOMAL PROTEIN S25, MITOCHONDRIAL"/>
    <property type="match status" value="1"/>
</dbReference>
<evidence type="ECO:0000256" key="1">
    <source>
        <dbReference type="ARBA" id="ARBA00004173"/>
    </source>
</evidence>
<dbReference type="InterPro" id="IPR059242">
    <property type="entry name" value="mS23_dom"/>
</dbReference>
<gene>
    <name evidence="8" type="ORF">HG537_0A02240</name>
</gene>
<dbReference type="Proteomes" id="UP000510647">
    <property type="component" value="Chromosome 1"/>
</dbReference>
<evidence type="ECO:0000313" key="9">
    <source>
        <dbReference type="Proteomes" id="UP000510647"/>
    </source>
</evidence>
<feature type="region of interest" description="Disordered" evidence="7">
    <location>
        <begin position="233"/>
        <end position="261"/>
    </location>
</feature>
<comment type="similarity">
    <text evidence="2">Belongs to the mitochondrion-specific ribosomal protein mS23 family.</text>
</comment>
<evidence type="ECO:0000256" key="6">
    <source>
        <dbReference type="PIRNR" id="PIRNR029764"/>
    </source>
</evidence>
<reference evidence="8 9" key="1">
    <citation type="submission" date="2020-06" db="EMBL/GenBank/DDBJ databases">
        <title>The yeast mating-type switching endonuclease HO is a domesticated member of an unorthodox homing genetic element family.</title>
        <authorList>
            <person name="Coughlan A.Y."/>
            <person name="Lombardi L."/>
            <person name="Braun-Galleani S."/>
            <person name="Martos A.R."/>
            <person name="Galeote V."/>
            <person name="Bigey F."/>
            <person name="Dequin S."/>
            <person name="Byrne K.P."/>
            <person name="Wolfe K.H."/>
        </authorList>
    </citation>
    <scope>NUCLEOTIDE SEQUENCE [LARGE SCALE GENOMIC DNA]</scope>
    <source>
        <strain evidence="8 9">CBS2947</strain>
    </source>
</reference>
<comment type="subunit">
    <text evidence="6">Component of the mitochondrial small ribosomal subunit.</text>
</comment>
<keyword evidence="4 6" id="KW-0496">Mitochondrion</keyword>
<dbReference type="AlphaFoldDB" id="A0A7H9HMJ7"/>
<dbReference type="Pfam" id="PF13741">
    <property type="entry name" value="MRP-S25"/>
    <property type="match status" value="1"/>
</dbReference>
<dbReference type="PIRSF" id="PIRSF029764">
    <property type="entry name" value="RSM25"/>
    <property type="match status" value="1"/>
</dbReference>
<name>A0A7H9HMJ7_9SACH</name>